<dbReference type="AlphaFoldDB" id="A0A9P1IXP0"/>
<dbReference type="PANTHER" id="PTHR23124">
    <property type="entry name" value="C-TYPE LECTIN DOMAIN-CONTAINING PROTEIN-RELATED-RELATED"/>
    <property type="match status" value="1"/>
</dbReference>
<protein>
    <recommendedName>
        <fullName evidence="3">C-type lectin domain-containing protein</fullName>
    </recommendedName>
</protein>
<dbReference type="InterPro" id="IPR016187">
    <property type="entry name" value="CTDL_fold"/>
</dbReference>
<dbReference type="CDD" id="cd00037">
    <property type="entry name" value="CLECT"/>
    <property type="match status" value="2"/>
</dbReference>
<dbReference type="Proteomes" id="UP001152747">
    <property type="component" value="Unassembled WGS sequence"/>
</dbReference>
<evidence type="ECO:0000259" key="3">
    <source>
        <dbReference type="SMART" id="SM00034"/>
    </source>
</evidence>
<dbReference type="InterPro" id="IPR001304">
    <property type="entry name" value="C-type_lectin-like"/>
</dbReference>
<feature type="domain" description="C-type lectin" evidence="3">
    <location>
        <begin position="222"/>
        <end position="368"/>
    </location>
</feature>
<feature type="domain" description="C-type lectin" evidence="3">
    <location>
        <begin position="53"/>
        <end position="198"/>
    </location>
</feature>
<dbReference type="SMART" id="SM00034">
    <property type="entry name" value="CLECT"/>
    <property type="match status" value="2"/>
</dbReference>
<dbReference type="EMBL" id="CANHGI010000005">
    <property type="protein sequence ID" value="CAI5453000.1"/>
    <property type="molecule type" value="Genomic_DNA"/>
</dbReference>
<evidence type="ECO:0000256" key="2">
    <source>
        <dbReference type="SAM" id="SignalP"/>
    </source>
</evidence>
<keyword evidence="2" id="KW-0732">Signal</keyword>
<evidence type="ECO:0000256" key="1">
    <source>
        <dbReference type="SAM" id="MobiDB-lite"/>
    </source>
</evidence>
<reference evidence="4" key="1">
    <citation type="submission" date="2022-11" db="EMBL/GenBank/DDBJ databases">
        <authorList>
            <person name="Kikuchi T."/>
        </authorList>
    </citation>
    <scope>NUCLEOTIDE SEQUENCE</scope>
    <source>
        <strain evidence="4">PS1010</strain>
    </source>
</reference>
<evidence type="ECO:0000313" key="4">
    <source>
        <dbReference type="EMBL" id="CAI5453000.1"/>
    </source>
</evidence>
<dbReference type="InterPro" id="IPR016186">
    <property type="entry name" value="C-type_lectin-like/link_sf"/>
</dbReference>
<evidence type="ECO:0000313" key="5">
    <source>
        <dbReference type="Proteomes" id="UP001152747"/>
    </source>
</evidence>
<feature type="compositionally biased region" description="Low complexity" evidence="1">
    <location>
        <begin position="28"/>
        <end position="49"/>
    </location>
</feature>
<feature type="signal peptide" evidence="2">
    <location>
        <begin position="1"/>
        <end position="17"/>
    </location>
</feature>
<keyword evidence="5" id="KW-1185">Reference proteome</keyword>
<sequence length="377" mass="39816">MFKVFVLFGVLVCLADGCRVRCRTRPPTTVTTTQTTTTVTTSTTPPTTTEPNCPSGWTTYTRSTGKWCVKVVLATVNHQQAVDLCTSYGGVITGLQTTAERTGISSLLRTATSTSSSIIFIGAERTSDCATTNLTSTCTKLNSFEWTDGVTTGTTGFVWDPLQPDNNEGNEIYAVMTQQNSSLSDVCASTIVNGVACGAKPANIVTPPATTAGPTSGPYTECPTGWTSYNRSTGVWCIKVFVQSVTYTTAAEKCALHGAKLSGFETILERVDAADSLWNQTNSLTASAIVGAIRTTACISSNLTATCTETNSFSWTDGVTTGTDGFLSAWADGQPDNMNNNQKYVLIEGATRKMKDFGVATLMGAVCGAVPANIIRV</sequence>
<proteinExistence type="predicted"/>
<accession>A0A9P1IXP0</accession>
<organism evidence="4 5">
    <name type="scientific">Caenorhabditis angaria</name>
    <dbReference type="NCBI Taxonomy" id="860376"/>
    <lineage>
        <taxon>Eukaryota</taxon>
        <taxon>Metazoa</taxon>
        <taxon>Ecdysozoa</taxon>
        <taxon>Nematoda</taxon>
        <taxon>Chromadorea</taxon>
        <taxon>Rhabditida</taxon>
        <taxon>Rhabditina</taxon>
        <taxon>Rhabditomorpha</taxon>
        <taxon>Rhabditoidea</taxon>
        <taxon>Rhabditidae</taxon>
        <taxon>Peloderinae</taxon>
        <taxon>Caenorhabditis</taxon>
    </lineage>
</organism>
<name>A0A9P1IXP0_9PELO</name>
<dbReference type="Gene3D" id="3.10.100.10">
    <property type="entry name" value="Mannose-Binding Protein A, subunit A"/>
    <property type="match status" value="2"/>
</dbReference>
<gene>
    <name evidence="4" type="ORF">CAMP_LOCUS15637</name>
</gene>
<comment type="caution">
    <text evidence="4">The sequence shown here is derived from an EMBL/GenBank/DDBJ whole genome shotgun (WGS) entry which is preliminary data.</text>
</comment>
<feature type="chain" id="PRO_5040155705" description="C-type lectin domain-containing protein" evidence="2">
    <location>
        <begin position="18"/>
        <end position="377"/>
    </location>
</feature>
<feature type="region of interest" description="Disordered" evidence="1">
    <location>
        <begin position="28"/>
        <end position="55"/>
    </location>
</feature>
<dbReference type="OrthoDB" id="6133475at2759"/>
<dbReference type="SUPFAM" id="SSF56436">
    <property type="entry name" value="C-type lectin-like"/>
    <property type="match status" value="2"/>
</dbReference>